<feature type="transmembrane region" description="Helical" evidence="2">
    <location>
        <begin position="183"/>
        <end position="212"/>
    </location>
</feature>
<sequence length="445" mass="48086">MSGRVSKEDIFIFVFPVSFANASSVLSDPTLNGTLPSYEFNTGPSDSPSGKAGFVADTTLLRARVLGNTLAAIAYGFSILLFLTCLKHLRRKKTYFHGQRQKWGLYVYITAVIILGSAAFLQNTIYATVTSSFVRPERINSLMDTLSAFGAPLPSLFIIWAADGLMFYRTVVLYHGIPTVKRFVLLSIPGSLFMASVGGGAFLLITAGRLSFENSLVVELLFVGRGDPGVSSFVMVGVCVVGATFGSNIVLCLLIVVRLHHHQKRIESVLGKKRGSPYRRIMVMCVESCAFIVAIVFLGGILWGAAGLTYSIISLMLLPQACSISAIMLVSRVARGRAVDTSVIQSESSVKRFDQLEAGNRDPEAKFPINFAPGKRNTAMSGYTNASATSDASVLTGPSVYNTSRTSLHTSASVHTVALSANTTISTEREPRETLQQAKSEWMDD</sequence>
<keyword evidence="4" id="KW-1185">Reference proteome</keyword>
<feature type="transmembrane region" description="Helical" evidence="2">
    <location>
        <begin position="281"/>
        <end position="303"/>
    </location>
</feature>
<gene>
    <name evidence="3" type="ORF">HYPSUDRAFT_1014773</name>
</gene>
<keyword evidence="2" id="KW-1133">Transmembrane helix</keyword>
<feature type="transmembrane region" description="Helical" evidence="2">
    <location>
        <begin position="105"/>
        <end position="129"/>
    </location>
</feature>
<evidence type="ECO:0000313" key="4">
    <source>
        <dbReference type="Proteomes" id="UP000054270"/>
    </source>
</evidence>
<keyword evidence="2" id="KW-0472">Membrane</keyword>
<protein>
    <submittedName>
        <fullName evidence="3">Uncharacterized protein</fullName>
    </submittedName>
</protein>
<evidence type="ECO:0000256" key="1">
    <source>
        <dbReference type="SAM" id="MobiDB-lite"/>
    </source>
</evidence>
<reference evidence="4" key="1">
    <citation type="submission" date="2014-04" db="EMBL/GenBank/DDBJ databases">
        <title>Evolutionary Origins and Diversification of the Mycorrhizal Mutualists.</title>
        <authorList>
            <consortium name="DOE Joint Genome Institute"/>
            <consortium name="Mycorrhizal Genomics Consortium"/>
            <person name="Kohler A."/>
            <person name="Kuo A."/>
            <person name="Nagy L.G."/>
            <person name="Floudas D."/>
            <person name="Copeland A."/>
            <person name="Barry K.W."/>
            <person name="Cichocki N."/>
            <person name="Veneault-Fourrey C."/>
            <person name="LaButti K."/>
            <person name="Lindquist E.A."/>
            <person name="Lipzen A."/>
            <person name="Lundell T."/>
            <person name="Morin E."/>
            <person name="Murat C."/>
            <person name="Riley R."/>
            <person name="Ohm R."/>
            <person name="Sun H."/>
            <person name="Tunlid A."/>
            <person name="Henrissat B."/>
            <person name="Grigoriev I.V."/>
            <person name="Hibbett D.S."/>
            <person name="Martin F."/>
        </authorList>
    </citation>
    <scope>NUCLEOTIDE SEQUENCE [LARGE SCALE GENOMIC DNA]</scope>
    <source>
        <strain evidence="4">FD-334 SS-4</strain>
    </source>
</reference>
<organism evidence="3 4">
    <name type="scientific">Hypholoma sublateritium (strain FD-334 SS-4)</name>
    <dbReference type="NCBI Taxonomy" id="945553"/>
    <lineage>
        <taxon>Eukaryota</taxon>
        <taxon>Fungi</taxon>
        <taxon>Dikarya</taxon>
        <taxon>Basidiomycota</taxon>
        <taxon>Agaricomycotina</taxon>
        <taxon>Agaricomycetes</taxon>
        <taxon>Agaricomycetidae</taxon>
        <taxon>Agaricales</taxon>
        <taxon>Agaricineae</taxon>
        <taxon>Strophariaceae</taxon>
        <taxon>Hypholoma</taxon>
    </lineage>
</organism>
<dbReference type="Proteomes" id="UP000054270">
    <property type="component" value="Unassembled WGS sequence"/>
</dbReference>
<feature type="region of interest" description="Disordered" evidence="1">
    <location>
        <begin position="422"/>
        <end position="445"/>
    </location>
</feature>
<proteinExistence type="predicted"/>
<accession>A0A0D2NER7</accession>
<dbReference type="AlphaFoldDB" id="A0A0D2NER7"/>
<feature type="transmembrane region" description="Helical" evidence="2">
    <location>
        <begin position="65"/>
        <end position="84"/>
    </location>
</feature>
<feature type="transmembrane region" description="Helical" evidence="2">
    <location>
        <begin position="232"/>
        <end position="260"/>
    </location>
</feature>
<feature type="transmembrane region" description="Helical" evidence="2">
    <location>
        <begin position="309"/>
        <end position="330"/>
    </location>
</feature>
<dbReference type="EMBL" id="KN817602">
    <property type="protein sequence ID" value="KJA17539.1"/>
    <property type="molecule type" value="Genomic_DNA"/>
</dbReference>
<evidence type="ECO:0000256" key="2">
    <source>
        <dbReference type="SAM" id="Phobius"/>
    </source>
</evidence>
<keyword evidence="2" id="KW-0812">Transmembrane</keyword>
<evidence type="ECO:0000313" key="3">
    <source>
        <dbReference type="EMBL" id="KJA17539.1"/>
    </source>
</evidence>
<feature type="transmembrane region" description="Helical" evidence="2">
    <location>
        <begin position="149"/>
        <end position="171"/>
    </location>
</feature>
<name>A0A0D2NER7_HYPSF</name>